<dbReference type="AlphaFoldDB" id="A0A1M6R206"/>
<reference evidence="2 3" key="1">
    <citation type="submission" date="2016-11" db="EMBL/GenBank/DDBJ databases">
        <authorList>
            <person name="Jaros S."/>
            <person name="Januszkiewicz K."/>
            <person name="Wedrychowicz H."/>
        </authorList>
    </citation>
    <scope>NUCLEOTIDE SEQUENCE [LARGE SCALE GENOMIC DNA]</scope>
    <source>
        <strain evidence="2 3">KHT3</strain>
    </source>
</reference>
<evidence type="ECO:0000259" key="1">
    <source>
        <dbReference type="PROSITE" id="PS50125"/>
    </source>
</evidence>
<accession>A0A1M6R206</accession>
<feature type="domain" description="Guanylate cyclase" evidence="1">
    <location>
        <begin position="54"/>
        <end position="186"/>
    </location>
</feature>
<gene>
    <name evidence="2" type="ORF">SAMN05216463_10140</name>
</gene>
<proteinExistence type="predicted"/>
<name>A0A1M6R206_XYLRU</name>
<dbReference type="RefSeq" id="WP_073203491.1">
    <property type="nucleotide sequence ID" value="NZ_FRBD01000001.1"/>
</dbReference>
<dbReference type="SUPFAM" id="SSF55073">
    <property type="entry name" value="Nucleotide cyclase"/>
    <property type="match status" value="1"/>
</dbReference>
<organism evidence="2 3">
    <name type="scientific">Xylanibacter ruminicola</name>
    <name type="common">Prevotella ruminicola</name>
    <dbReference type="NCBI Taxonomy" id="839"/>
    <lineage>
        <taxon>Bacteria</taxon>
        <taxon>Pseudomonadati</taxon>
        <taxon>Bacteroidota</taxon>
        <taxon>Bacteroidia</taxon>
        <taxon>Bacteroidales</taxon>
        <taxon>Prevotellaceae</taxon>
        <taxon>Xylanibacter</taxon>
    </lineage>
</organism>
<dbReference type="OrthoDB" id="341967at2"/>
<dbReference type="Proteomes" id="UP000184130">
    <property type="component" value="Unassembled WGS sequence"/>
</dbReference>
<dbReference type="GO" id="GO:0004016">
    <property type="term" value="F:adenylate cyclase activity"/>
    <property type="evidence" value="ECO:0007669"/>
    <property type="project" value="UniProtKB-ARBA"/>
</dbReference>
<dbReference type="InterPro" id="IPR029787">
    <property type="entry name" value="Nucleotide_cyclase"/>
</dbReference>
<dbReference type="PROSITE" id="PS50125">
    <property type="entry name" value="GUANYLATE_CYCLASE_2"/>
    <property type="match status" value="1"/>
</dbReference>
<dbReference type="GO" id="GO:0035556">
    <property type="term" value="P:intracellular signal transduction"/>
    <property type="evidence" value="ECO:0007669"/>
    <property type="project" value="InterPro"/>
</dbReference>
<dbReference type="Gene3D" id="3.30.70.1230">
    <property type="entry name" value="Nucleotide cyclase"/>
    <property type="match status" value="1"/>
</dbReference>
<evidence type="ECO:0000313" key="3">
    <source>
        <dbReference type="Proteomes" id="UP000184130"/>
    </source>
</evidence>
<sequence>MARKDFFDNINSVINDWKNTSFTFFPKTYVPGLDDKDLTYGNGEEKKGVEINTCVLFVDIRNSVQLTKDKQVRTMGKVYSVFTHCVLLAAQYDGGYVRNIIGDRVMVVFPPEDCFKKAVFCAITINHIASLINKKFDNFEFKCGIGIDYGKLSVMKVGIQKKGAENDDNKGLVWVGYPANFASRLTDCANKEFTDVVYKVDGQFYEYNYFNNPYFGRQSGWYRKTKEFTAEEFASNIAYSAFGQCLSFKLCTQIYSIDREEKKYTYNNILLSDKVYQEYTKALPDAKDIKNGWWKKQTRKIRDIDFDVWGADLTWSLD</sequence>
<dbReference type="GO" id="GO:0009190">
    <property type="term" value="P:cyclic nucleotide biosynthetic process"/>
    <property type="evidence" value="ECO:0007669"/>
    <property type="project" value="InterPro"/>
</dbReference>
<evidence type="ECO:0000313" key="2">
    <source>
        <dbReference type="EMBL" id="SHK26388.1"/>
    </source>
</evidence>
<dbReference type="InterPro" id="IPR001054">
    <property type="entry name" value="A/G_cyclase"/>
</dbReference>
<protein>
    <submittedName>
        <fullName evidence="2">Adenylate and Guanylate cyclase catalytic domain-containing protein</fullName>
    </submittedName>
</protein>
<dbReference type="EMBL" id="FRBD01000001">
    <property type="protein sequence ID" value="SHK26388.1"/>
    <property type="molecule type" value="Genomic_DNA"/>
</dbReference>